<accession>A0A0J9X2A5</accession>
<protein>
    <submittedName>
        <fullName evidence="1">Uncharacterized protein</fullName>
    </submittedName>
</protein>
<dbReference type="Proteomes" id="UP000030300">
    <property type="component" value="Chromosome"/>
</dbReference>
<dbReference type="InterPro" id="IPR001387">
    <property type="entry name" value="Cro/C1-type_HTH"/>
</dbReference>
<gene>
    <name evidence="1" type="ORF">KR76_16660</name>
</gene>
<dbReference type="EMBL" id="CP009896">
    <property type="protein sequence ID" value="AIY17985.1"/>
    <property type="molecule type" value="Genomic_DNA"/>
</dbReference>
<dbReference type="Gene3D" id="1.10.260.40">
    <property type="entry name" value="lambda repressor-like DNA-binding domains"/>
    <property type="match status" value="1"/>
</dbReference>
<evidence type="ECO:0000313" key="2">
    <source>
        <dbReference type="Proteomes" id="UP000030300"/>
    </source>
</evidence>
<dbReference type="Pfam" id="PF13560">
    <property type="entry name" value="HTH_31"/>
    <property type="match status" value="1"/>
</dbReference>
<dbReference type="SMART" id="SM00530">
    <property type="entry name" value="HTH_XRE"/>
    <property type="match status" value="1"/>
</dbReference>
<dbReference type="PROSITE" id="PS50943">
    <property type="entry name" value="HTH_CROC1"/>
    <property type="match status" value="1"/>
</dbReference>
<reference evidence="1 2" key="1">
    <citation type="journal article" date="2015" name="Genome Announc.">
        <title>Complete Genome Sequence of Steroid-Transforming Nocardioides simplex VKM Ac-2033D.</title>
        <authorList>
            <person name="Shtratnikova V.Y."/>
            <person name="Schelkunov M.I."/>
            <person name="Pekov Y.A."/>
            <person name="Fokina V.V."/>
            <person name="Logacheva M.D."/>
            <person name="Sokolov S.L."/>
            <person name="Bragin E.Y."/>
            <person name="Ashapkin V.V."/>
            <person name="Donova M.V."/>
        </authorList>
    </citation>
    <scope>NUCLEOTIDE SEQUENCE [LARGE SCALE GENOMIC DNA]</scope>
    <source>
        <strain evidence="1 2">VKM Ac-2033D</strain>
    </source>
</reference>
<dbReference type="KEGG" id="psim:KR76_16660"/>
<organism evidence="1 2">
    <name type="scientific">Nocardioides simplex</name>
    <name type="common">Arthrobacter simplex</name>
    <dbReference type="NCBI Taxonomy" id="2045"/>
    <lineage>
        <taxon>Bacteria</taxon>
        <taxon>Bacillati</taxon>
        <taxon>Actinomycetota</taxon>
        <taxon>Actinomycetes</taxon>
        <taxon>Propionibacteriales</taxon>
        <taxon>Nocardioidaceae</taxon>
        <taxon>Pimelobacter</taxon>
    </lineage>
</organism>
<dbReference type="CDD" id="cd00093">
    <property type="entry name" value="HTH_XRE"/>
    <property type="match status" value="1"/>
</dbReference>
<proteinExistence type="predicted"/>
<evidence type="ECO:0000313" key="1">
    <source>
        <dbReference type="EMBL" id="AIY17985.1"/>
    </source>
</evidence>
<dbReference type="InterPro" id="IPR010982">
    <property type="entry name" value="Lambda_DNA-bd_dom_sf"/>
</dbReference>
<dbReference type="GO" id="GO:0003677">
    <property type="term" value="F:DNA binding"/>
    <property type="evidence" value="ECO:0007669"/>
    <property type="project" value="InterPro"/>
</dbReference>
<dbReference type="STRING" id="2045.KR76_16660"/>
<dbReference type="SUPFAM" id="SSF47413">
    <property type="entry name" value="lambda repressor-like DNA-binding domains"/>
    <property type="match status" value="1"/>
</dbReference>
<dbReference type="AlphaFoldDB" id="A0A0J9X2A5"/>
<name>A0A0J9X2A5_NOCSI</name>
<sequence length="237" mass="25795">MLPLSLVCCKHYSAVVHQEQVGVGEADDDAAKRANRRFGDRVKTARESVGLTQRGLAERIQADYGLTIDPSAITRIEKGDRSARTAEISAIAGALDTTVAMLFGESRTSSLRDLRDEADRSMRAARRDLSVWLSTLSTIRHILRIHPGLIAEMGSASVPGPESPEDYLSWVRQRLQDIVRDWDPVLAPTEEDAQALRKIGASLLGHLVRVDPLAFPMPPATWDDEGGGDGDGESAEA</sequence>
<keyword evidence="2" id="KW-1185">Reference proteome</keyword>